<dbReference type="Proteomes" id="UP001060085">
    <property type="component" value="Linkage Group LG03"/>
</dbReference>
<name>A0ACC0BEB8_CATRO</name>
<dbReference type="EMBL" id="CM044703">
    <property type="protein sequence ID" value="KAI5670965.1"/>
    <property type="molecule type" value="Genomic_DNA"/>
</dbReference>
<keyword evidence="2" id="KW-1185">Reference proteome</keyword>
<comment type="caution">
    <text evidence="1">The sequence shown here is derived from an EMBL/GenBank/DDBJ whole genome shotgun (WGS) entry which is preliminary data.</text>
</comment>
<organism evidence="1 2">
    <name type="scientific">Catharanthus roseus</name>
    <name type="common">Madagascar periwinkle</name>
    <name type="synonym">Vinca rosea</name>
    <dbReference type="NCBI Taxonomy" id="4058"/>
    <lineage>
        <taxon>Eukaryota</taxon>
        <taxon>Viridiplantae</taxon>
        <taxon>Streptophyta</taxon>
        <taxon>Embryophyta</taxon>
        <taxon>Tracheophyta</taxon>
        <taxon>Spermatophyta</taxon>
        <taxon>Magnoliopsida</taxon>
        <taxon>eudicotyledons</taxon>
        <taxon>Gunneridae</taxon>
        <taxon>Pentapetalae</taxon>
        <taxon>asterids</taxon>
        <taxon>lamiids</taxon>
        <taxon>Gentianales</taxon>
        <taxon>Apocynaceae</taxon>
        <taxon>Rauvolfioideae</taxon>
        <taxon>Vinceae</taxon>
        <taxon>Catharanthinae</taxon>
        <taxon>Catharanthus</taxon>
    </lineage>
</organism>
<accession>A0ACC0BEB8</accession>
<protein>
    <submittedName>
        <fullName evidence="1">Uncharacterized protein</fullName>
    </submittedName>
</protein>
<sequence>MPGTNPQDSKFISIIDKITFQKWNIYVTISIGTFNATFTAMLDSGADQSCIKDGLIPTKYYVATNESLVTANGMPLQVKGKLVKTAICNDHYCFKHQFIVVRYTYQDYRMAWYRTFFKRPFDHSWFFMFHQQCLKDFPIWFYEWWIHFGSLPDILPPIPQLGFQTWVKKMTGPAYAIPLHFYADLRVPWIFCWSYKVQQVHSKDFPLSLIREFKIKWWTAYSVDLCSQDTVLKFIQNSHMIQRSIQHLATGARSAQVAIQTPVPNKAAAPPTPSKPESSHSKITTDDEDDAAQFQEFLRFKAFQQQLKQPQSHSPTSSQDSSTEPLGTDPIGGQDPYDF</sequence>
<evidence type="ECO:0000313" key="1">
    <source>
        <dbReference type="EMBL" id="KAI5670965.1"/>
    </source>
</evidence>
<gene>
    <name evidence="1" type="ORF">M9H77_11329</name>
</gene>
<reference evidence="2" key="1">
    <citation type="journal article" date="2023" name="Nat. Plants">
        <title>Single-cell RNA sequencing provides a high-resolution roadmap for understanding the multicellular compartmentation of specialized metabolism.</title>
        <authorList>
            <person name="Sun S."/>
            <person name="Shen X."/>
            <person name="Li Y."/>
            <person name="Li Y."/>
            <person name="Wang S."/>
            <person name="Li R."/>
            <person name="Zhang H."/>
            <person name="Shen G."/>
            <person name="Guo B."/>
            <person name="Wei J."/>
            <person name="Xu J."/>
            <person name="St-Pierre B."/>
            <person name="Chen S."/>
            <person name="Sun C."/>
        </authorList>
    </citation>
    <scope>NUCLEOTIDE SEQUENCE [LARGE SCALE GENOMIC DNA]</scope>
</reference>
<evidence type="ECO:0000313" key="2">
    <source>
        <dbReference type="Proteomes" id="UP001060085"/>
    </source>
</evidence>
<proteinExistence type="predicted"/>